<dbReference type="SMART" id="SM00091">
    <property type="entry name" value="PAS"/>
    <property type="match status" value="2"/>
</dbReference>
<dbReference type="PRINTS" id="PR00344">
    <property type="entry name" value="BCTRLSENSOR"/>
</dbReference>
<dbReference type="SUPFAM" id="SSF69118">
    <property type="entry name" value="AhpD-like"/>
    <property type="match status" value="1"/>
</dbReference>
<gene>
    <name evidence="14" type="ORF">NC998_23660</name>
</gene>
<dbReference type="PROSITE" id="PS50110">
    <property type="entry name" value="RESPONSE_REGULATORY"/>
    <property type="match status" value="1"/>
</dbReference>
<reference evidence="14 15" key="1">
    <citation type="submission" date="2022-04" db="EMBL/GenBank/DDBJ databases">
        <title>Positive selection, recombination, and allopatry shape intraspecific diversity of widespread and dominant cyanobacteria.</title>
        <authorList>
            <person name="Wei J."/>
            <person name="Shu W."/>
            <person name="Hu C."/>
        </authorList>
    </citation>
    <scope>NUCLEOTIDE SEQUENCE [LARGE SCALE GENOMIC DNA]</scope>
    <source>
        <strain evidence="14 15">GB2-A4</strain>
    </source>
</reference>
<organism evidence="14 15">
    <name type="scientific">Trichocoleus desertorum GB2-A4</name>
    <dbReference type="NCBI Taxonomy" id="2933944"/>
    <lineage>
        <taxon>Bacteria</taxon>
        <taxon>Bacillati</taxon>
        <taxon>Cyanobacteriota</taxon>
        <taxon>Cyanophyceae</taxon>
        <taxon>Leptolyngbyales</taxon>
        <taxon>Trichocoleusaceae</taxon>
        <taxon>Trichocoleus</taxon>
    </lineage>
</organism>
<dbReference type="Pfam" id="PF00512">
    <property type="entry name" value="HisKA"/>
    <property type="match status" value="1"/>
</dbReference>
<dbReference type="InterPro" id="IPR013656">
    <property type="entry name" value="PAS_4"/>
</dbReference>
<dbReference type="Gene3D" id="1.10.287.130">
    <property type="match status" value="1"/>
</dbReference>
<dbReference type="InterPro" id="IPR003594">
    <property type="entry name" value="HATPase_dom"/>
</dbReference>
<evidence type="ECO:0000256" key="8">
    <source>
        <dbReference type="ARBA" id="ARBA00023012"/>
    </source>
</evidence>
<comment type="catalytic activity">
    <reaction evidence="1">
        <text>ATP + protein L-histidine = ADP + protein N-phospho-L-histidine.</text>
        <dbReference type="EC" id="2.7.13.3"/>
    </reaction>
</comment>
<feature type="domain" description="Histidine kinase" evidence="10">
    <location>
        <begin position="506"/>
        <end position="729"/>
    </location>
</feature>
<dbReference type="PANTHER" id="PTHR43065">
    <property type="entry name" value="SENSOR HISTIDINE KINASE"/>
    <property type="match status" value="1"/>
</dbReference>
<dbReference type="CDD" id="cd00156">
    <property type="entry name" value="REC"/>
    <property type="match status" value="1"/>
</dbReference>
<dbReference type="InterPro" id="IPR029032">
    <property type="entry name" value="AhpD-like"/>
</dbReference>
<evidence type="ECO:0000259" key="11">
    <source>
        <dbReference type="PROSITE" id="PS50110"/>
    </source>
</evidence>
<evidence type="ECO:0000256" key="6">
    <source>
        <dbReference type="ARBA" id="ARBA00022777"/>
    </source>
</evidence>
<keyword evidence="15" id="KW-1185">Reference proteome</keyword>
<dbReference type="Gene3D" id="3.30.450.20">
    <property type="entry name" value="PAS domain"/>
    <property type="match status" value="2"/>
</dbReference>
<dbReference type="Proteomes" id="UP001464891">
    <property type="component" value="Unassembled WGS sequence"/>
</dbReference>
<proteinExistence type="predicted"/>
<dbReference type="SUPFAM" id="SSF47384">
    <property type="entry name" value="Homodimeric domain of signal transducing histidine kinase"/>
    <property type="match status" value="1"/>
</dbReference>
<dbReference type="EMBL" id="JAMPKM010000020">
    <property type="protein sequence ID" value="MEP0820106.1"/>
    <property type="molecule type" value="Genomic_DNA"/>
</dbReference>
<dbReference type="RefSeq" id="WP_190436324.1">
    <property type="nucleotide sequence ID" value="NZ_JAMPKM010000020.1"/>
</dbReference>
<dbReference type="SUPFAM" id="SSF55874">
    <property type="entry name" value="ATPase domain of HSP90 chaperone/DNA topoisomerase II/histidine kinase"/>
    <property type="match status" value="1"/>
</dbReference>
<dbReference type="Pfam" id="PF13426">
    <property type="entry name" value="PAS_9"/>
    <property type="match status" value="1"/>
</dbReference>
<evidence type="ECO:0000256" key="3">
    <source>
        <dbReference type="ARBA" id="ARBA00022553"/>
    </source>
</evidence>
<dbReference type="SMART" id="SM00387">
    <property type="entry name" value="HATPase_c"/>
    <property type="match status" value="1"/>
</dbReference>
<dbReference type="Gene3D" id="3.40.50.2300">
    <property type="match status" value="1"/>
</dbReference>
<dbReference type="SMART" id="SM00388">
    <property type="entry name" value="HisKA"/>
    <property type="match status" value="1"/>
</dbReference>
<evidence type="ECO:0000256" key="4">
    <source>
        <dbReference type="ARBA" id="ARBA00022679"/>
    </source>
</evidence>
<dbReference type="InterPro" id="IPR004358">
    <property type="entry name" value="Sig_transdc_His_kin-like_C"/>
</dbReference>
<dbReference type="InterPro" id="IPR003661">
    <property type="entry name" value="HisK_dim/P_dom"/>
</dbReference>
<dbReference type="InterPro" id="IPR005467">
    <property type="entry name" value="His_kinase_dom"/>
</dbReference>
<dbReference type="Gene3D" id="3.30.565.10">
    <property type="entry name" value="Histidine kinase-like ATPase, C-terminal domain"/>
    <property type="match status" value="1"/>
</dbReference>
<protein>
    <recommendedName>
        <fullName evidence="2">histidine kinase</fullName>
        <ecNumber evidence="2">2.7.13.3</ecNumber>
    </recommendedName>
</protein>
<dbReference type="EC" id="2.7.13.3" evidence="2"/>
<dbReference type="InterPro" id="IPR036890">
    <property type="entry name" value="HATPase_C_sf"/>
</dbReference>
<feature type="domain" description="PAS" evidence="12">
    <location>
        <begin position="370"/>
        <end position="428"/>
    </location>
</feature>
<evidence type="ECO:0000256" key="2">
    <source>
        <dbReference type="ARBA" id="ARBA00012438"/>
    </source>
</evidence>
<dbReference type="PANTHER" id="PTHR43065:SF46">
    <property type="entry name" value="C4-DICARBOXYLATE TRANSPORT SENSOR PROTEIN DCTB"/>
    <property type="match status" value="1"/>
</dbReference>
<keyword evidence="7" id="KW-0067">ATP-binding</keyword>
<dbReference type="InterPro" id="IPR011006">
    <property type="entry name" value="CheY-like_superfamily"/>
</dbReference>
<keyword evidence="3 9" id="KW-0597">Phosphoprotein</keyword>
<dbReference type="InterPro" id="IPR000700">
    <property type="entry name" value="PAS-assoc_C"/>
</dbReference>
<sequence>MRTSTEISTEIEEKFGFVPPFFSPALATPAILENLWQQTLAAYLENPLPALFKEKLSGYLSRFCPVPYCLICHSCSLYALGMQAPEILAFLELAPPNQQEIDRHLDRLAAQANVAQLFSELSSTLSESLLCCAIFIALQADRAEDCRRELRQLLGNENYHYLVTFIAYIKTSHEWMKAHPDVTYEADRRFQENFATLVEQEPRLADFFNTYWLRVQQELLGGAGWMQPQATNAAEADREAAMAIANVNFAQAINSASDGILLSDPNQSDNPIIYTNPAFSRITGYSATEALGRNCRFLQGEATDPHTVAQIRQAIAQRREIQTTILNYRKDGQPFWNQLRISPVCTKGGELLYFVGLQTDITEREQTEEQIREHALLFNHSQDAILVLDLENRILFWNSGATRLFGWAANEAIGHYLDELLFDELGPSLQSAQKAVNQQGEWQGELCQRTKDGRQVTVESRWSLIRQNQIPKSILIVNTDITQRKQAENQRLRTQRFEGISTVTKGLAHDLNNALAPILMAVQLLSQKLQDEQSQQLLVMLEKNAKRSASLLQQVLDFVRGIEGEKRTIDVNQLISGVEQTLKQQFPRNILIRTNLAVTDLWLITGDTEQLHQALICLCDNAQDAMPNGGILRLVADNLWIDPSNIWAHPVSKPGPYVVVTVADTGLGISGENLHRIFDPFFTTKAFGQGTGLGLSTVVGIIKGHGGAVDVSSAVGKGSQFKVYLPGIPRPTPGNNSPLLSTESSLILIVEGNSDTRELSKTLLESCGYQVLTAGDGIEAIALYAHHWSEVCLVVIDMAVPELDGPTVIQALHKINSQVWVVVSTDKPLPDLVSTELRSNIKAVLNQPYTHEELTNTLQTIFRR</sequence>
<keyword evidence="4" id="KW-0808">Transferase</keyword>
<evidence type="ECO:0000256" key="5">
    <source>
        <dbReference type="ARBA" id="ARBA00022741"/>
    </source>
</evidence>
<dbReference type="SUPFAM" id="SSF55785">
    <property type="entry name" value="PYP-like sensor domain (PAS domain)"/>
    <property type="match status" value="2"/>
</dbReference>
<name>A0ABV0JEA5_9CYAN</name>
<dbReference type="InterPro" id="IPR036097">
    <property type="entry name" value="HisK_dim/P_sf"/>
</dbReference>
<dbReference type="Pfam" id="PF08448">
    <property type="entry name" value="PAS_4"/>
    <property type="match status" value="1"/>
</dbReference>
<accession>A0ABV0JEA5</accession>
<keyword evidence="5" id="KW-0547">Nucleotide-binding</keyword>
<dbReference type="PROSITE" id="PS50112">
    <property type="entry name" value="PAS"/>
    <property type="match status" value="2"/>
</dbReference>
<keyword evidence="8" id="KW-0902">Two-component regulatory system</keyword>
<dbReference type="InterPro" id="IPR001789">
    <property type="entry name" value="Sig_transdc_resp-reg_receiver"/>
</dbReference>
<evidence type="ECO:0000259" key="12">
    <source>
        <dbReference type="PROSITE" id="PS50112"/>
    </source>
</evidence>
<feature type="modified residue" description="4-aspartylphosphate" evidence="9">
    <location>
        <position position="797"/>
    </location>
</feature>
<dbReference type="InterPro" id="IPR035965">
    <property type="entry name" value="PAS-like_dom_sf"/>
</dbReference>
<dbReference type="PROSITE" id="PS50109">
    <property type="entry name" value="HIS_KIN"/>
    <property type="match status" value="1"/>
</dbReference>
<evidence type="ECO:0000256" key="7">
    <source>
        <dbReference type="ARBA" id="ARBA00022840"/>
    </source>
</evidence>
<dbReference type="NCBIfam" id="TIGR00229">
    <property type="entry name" value="sensory_box"/>
    <property type="match status" value="2"/>
</dbReference>
<dbReference type="InterPro" id="IPR000014">
    <property type="entry name" value="PAS"/>
</dbReference>
<feature type="domain" description="Response regulatory" evidence="11">
    <location>
        <begin position="746"/>
        <end position="862"/>
    </location>
</feature>
<dbReference type="PROSITE" id="PS50113">
    <property type="entry name" value="PAC"/>
    <property type="match status" value="1"/>
</dbReference>
<evidence type="ECO:0000259" key="13">
    <source>
        <dbReference type="PROSITE" id="PS50113"/>
    </source>
</evidence>
<evidence type="ECO:0000313" key="14">
    <source>
        <dbReference type="EMBL" id="MEP0820106.1"/>
    </source>
</evidence>
<dbReference type="InterPro" id="IPR001610">
    <property type="entry name" value="PAC"/>
</dbReference>
<dbReference type="SMART" id="SM00086">
    <property type="entry name" value="PAC"/>
    <property type="match status" value="2"/>
</dbReference>
<dbReference type="Gene3D" id="1.20.1290.10">
    <property type="entry name" value="AhpD-like"/>
    <property type="match status" value="1"/>
</dbReference>
<dbReference type="Pfam" id="PF00072">
    <property type="entry name" value="Response_reg"/>
    <property type="match status" value="1"/>
</dbReference>
<dbReference type="Pfam" id="PF02518">
    <property type="entry name" value="HATPase_c"/>
    <property type="match status" value="1"/>
</dbReference>
<feature type="domain" description="PAS" evidence="12">
    <location>
        <begin position="245"/>
        <end position="324"/>
    </location>
</feature>
<keyword evidence="6" id="KW-0418">Kinase</keyword>
<dbReference type="CDD" id="cd00082">
    <property type="entry name" value="HisKA"/>
    <property type="match status" value="1"/>
</dbReference>
<evidence type="ECO:0000256" key="1">
    <source>
        <dbReference type="ARBA" id="ARBA00000085"/>
    </source>
</evidence>
<dbReference type="SUPFAM" id="SSF52172">
    <property type="entry name" value="CheY-like"/>
    <property type="match status" value="1"/>
</dbReference>
<comment type="caution">
    <text evidence="14">The sequence shown here is derived from an EMBL/GenBank/DDBJ whole genome shotgun (WGS) entry which is preliminary data.</text>
</comment>
<dbReference type="CDD" id="cd00130">
    <property type="entry name" value="PAS"/>
    <property type="match status" value="2"/>
</dbReference>
<feature type="domain" description="PAC" evidence="13">
    <location>
        <begin position="319"/>
        <end position="373"/>
    </location>
</feature>
<dbReference type="SMART" id="SM00448">
    <property type="entry name" value="REC"/>
    <property type="match status" value="1"/>
</dbReference>
<evidence type="ECO:0000259" key="10">
    <source>
        <dbReference type="PROSITE" id="PS50109"/>
    </source>
</evidence>
<evidence type="ECO:0000256" key="9">
    <source>
        <dbReference type="PROSITE-ProRule" id="PRU00169"/>
    </source>
</evidence>
<evidence type="ECO:0000313" key="15">
    <source>
        <dbReference type="Proteomes" id="UP001464891"/>
    </source>
</evidence>